<name>A0ABU7KJD0_9ACTN</name>
<protein>
    <submittedName>
        <fullName evidence="1">Uncharacterized protein</fullName>
    </submittedName>
</protein>
<comment type="caution">
    <text evidence="1">The sequence shown here is derived from an EMBL/GenBank/DDBJ whole genome shotgun (WGS) entry which is preliminary data.</text>
</comment>
<reference evidence="1 2" key="1">
    <citation type="submission" date="2023-07" db="EMBL/GenBank/DDBJ databases">
        <authorList>
            <person name="Girao M."/>
            <person name="Carvalho M.F."/>
        </authorList>
    </citation>
    <scope>NUCLEOTIDE SEQUENCE [LARGE SCALE GENOMIC DNA]</scope>
    <source>
        <strain evidence="1 2">66/93</strain>
    </source>
</reference>
<dbReference type="SUPFAM" id="SSF160424">
    <property type="entry name" value="BH3703-like"/>
    <property type="match status" value="1"/>
</dbReference>
<proteinExistence type="predicted"/>
<dbReference type="InterPro" id="IPR036170">
    <property type="entry name" value="YezG-like_sf"/>
</dbReference>
<evidence type="ECO:0000313" key="1">
    <source>
        <dbReference type="EMBL" id="MEE2049405.1"/>
    </source>
</evidence>
<dbReference type="RefSeq" id="WP_330156684.1">
    <property type="nucleotide sequence ID" value="NZ_BAAAJA010000001.1"/>
</dbReference>
<dbReference type="EMBL" id="JAUUCC010000004">
    <property type="protein sequence ID" value="MEE2049405.1"/>
    <property type="molecule type" value="Genomic_DNA"/>
</dbReference>
<evidence type="ECO:0000313" key="2">
    <source>
        <dbReference type="Proteomes" id="UP001348641"/>
    </source>
</evidence>
<sequence length="145" mass="16788">MGPLEEQHAINEIASALPAFFPEEWRAAIYHVSIMGRYANELIEVEKGNGEIVRTGLPLDSGMKCMKLRAGMYKENEGTWLSLKLKLWNTGRYRSELDYDNPPDFLFDADLREYLREVKLFPRSKEFMPTWLREKVDEANSALGN</sequence>
<gene>
    <name evidence="1" type="ORF">Q8A49_02735</name>
</gene>
<organism evidence="1 2">
    <name type="scientific">Nocardiopsis tropica</name>
    <dbReference type="NCBI Taxonomy" id="109330"/>
    <lineage>
        <taxon>Bacteria</taxon>
        <taxon>Bacillati</taxon>
        <taxon>Actinomycetota</taxon>
        <taxon>Actinomycetes</taxon>
        <taxon>Streptosporangiales</taxon>
        <taxon>Nocardiopsidaceae</taxon>
        <taxon>Nocardiopsis</taxon>
    </lineage>
</organism>
<dbReference type="Proteomes" id="UP001348641">
    <property type="component" value="Unassembled WGS sequence"/>
</dbReference>
<accession>A0ABU7KJD0</accession>